<organism evidence="1 2">
    <name type="scientific">Mycena belliarum</name>
    <dbReference type="NCBI Taxonomy" id="1033014"/>
    <lineage>
        <taxon>Eukaryota</taxon>
        <taxon>Fungi</taxon>
        <taxon>Dikarya</taxon>
        <taxon>Basidiomycota</taxon>
        <taxon>Agaricomycotina</taxon>
        <taxon>Agaricomycetes</taxon>
        <taxon>Agaricomycetidae</taxon>
        <taxon>Agaricales</taxon>
        <taxon>Marasmiineae</taxon>
        <taxon>Mycenaceae</taxon>
        <taxon>Mycena</taxon>
    </lineage>
</organism>
<keyword evidence="2" id="KW-1185">Reference proteome</keyword>
<dbReference type="AlphaFoldDB" id="A0AAD6XRI8"/>
<protein>
    <recommendedName>
        <fullName evidence="3">CCHC-type domain-containing protein</fullName>
    </recommendedName>
</protein>
<comment type="caution">
    <text evidence="1">The sequence shown here is derived from an EMBL/GenBank/DDBJ whole genome shotgun (WGS) entry which is preliminary data.</text>
</comment>
<feature type="non-terminal residue" evidence="1">
    <location>
        <position position="225"/>
    </location>
</feature>
<evidence type="ECO:0000313" key="1">
    <source>
        <dbReference type="EMBL" id="KAJ7098071.1"/>
    </source>
</evidence>
<dbReference type="Proteomes" id="UP001222325">
    <property type="component" value="Unassembled WGS sequence"/>
</dbReference>
<dbReference type="EMBL" id="JARJCN010000009">
    <property type="protein sequence ID" value="KAJ7098071.1"/>
    <property type="molecule type" value="Genomic_DNA"/>
</dbReference>
<evidence type="ECO:0008006" key="3">
    <source>
        <dbReference type="Google" id="ProtNLM"/>
    </source>
</evidence>
<gene>
    <name evidence="1" type="ORF">B0H15DRAFT_737680</name>
</gene>
<name>A0AAD6XRI8_9AGAR</name>
<accession>A0AAD6XRI8</accession>
<proteinExistence type="predicted"/>
<dbReference type="Pfam" id="PF14223">
    <property type="entry name" value="Retrotran_gag_2"/>
    <property type="match status" value="1"/>
</dbReference>
<evidence type="ECO:0000313" key="2">
    <source>
        <dbReference type="Proteomes" id="UP001222325"/>
    </source>
</evidence>
<feature type="non-terminal residue" evidence="1">
    <location>
        <position position="1"/>
    </location>
</feature>
<sequence>TPWYSRNPSEEEWEMRDGYTQSMVITNVDNPIGYGIRNDMTAAEAYSALTSVYDVKSDLGLVTAERELREAHYIDGANFGEFITDLRSKWNAVNNQGGAMTDAQFRGVLINALPHTWDPIIAGLDVHKTTAEVINRLRMWDTRVNSPPTYASTGAANTQALAAGYHGGGQNVGVKCTNIQCGRTGHLAKDCFRPGGGKEGQYPAWWKGKKAYVPGASAIATTTPI</sequence>
<reference evidence="1" key="1">
    <citation type="submission" date="2023-03" db="EMBL/GenBank/DDBJ databases">
        <title>Massive genome expansion in bonnet fungi (Mycena s.s.) driven by repeated elements and novel gene families across ecological guilds.</title>
        <authorList>
            <consortium name="Lawrence Berkeley National Laboratory"/>
            <person name="Harder C.B."/>
            <person name="Miyauchi S."/>
            <person name="Viragh M."/>
            <person name="Kuo A."/>
            <person name="Thoen E."/>
            <person name="Andreopoulos B."/>
            <person name="Lu D."/>
            <person name="Skrede I."/>
            <person name="Drula E."/>
            <person name="Henrissat B."/>
            <person name="Morin E."/>
            <person name="Kohler A."/>
            <person name="Barry K."/>
            <person name="LaButti K."/>
            <person name="Morin E."/>
            <person name="Salamov A."/>
            <person name="Lipzen A."/>
            <person name="Mereny Z."/>
            <person name="Hegedus B."/>
            <person name="Baldrian P."/>
            <person name="Stursova M."/>
            <person name="Weitz H."/>
            <person name="Taylor A."/>
            <person name="Grigoriev I.V."/>
            <person name="Nagy L.G."/>
            <person name="Martin F."/>
            <person name="Kauserud H."/>
        </authorList>
    </citation>
    <scope>NUCLEOTIDE SEQUENCE</scope>
    <source>
        <strain evidence="1">CBHHK173m</strain>
    </source>
</reference>